<evidence type="ECO:0000256" key="4">
    <source>
        <dbReference type="ARBA" id="ARBA00022989"/>
    </source>
</evidence>
<dbReference type="Pfam" id="PF07963">
    <property type="entry name" value="N_methyl"/>
    <property type="match status" value="1"/>
</dbReference>
<dbReference type="InterPro" id="IPR012902">
    <property type="entry name" value="N_methyl_site"/>
</dbReference>
<accession>A0A1P8WL04</accession>
<dbReference type="STRING" id="1891926.Fuma_04364"/>
<evidence type="ECO:0000256" key="3">
    <source>
        <dbReference type="ARBA" id="ARBA00022692"/>
    </source>
</evidence>
<dbReference type="PANTHER" id="PTHR30093:SF44">
    <property type="entry name" value="TYPE II SECRETION SYSTEM CORE PROTEIN G"/>
    <property type="match status" value="1"/>
</dbReference>
<dbReference type="Gene3D" id="3.30.700.10">
    <property type="entry name" value="Glycoprotein, Type 4 Pilin"/>
    <property type="match status" value="1"/>
</dbReference>
<reference evidence="7 8" key="1">
    <citation type="journal article" date="2016" name="Front. Microbiol.">
        <title>Fuerstia marisgermanicae gen. nov., sp. nov., an Unusual Member of the Phylum Planctomycetes from the German Wadden Sea.</title>
        <authorList>
            <person name="Kohn T."/>
            <person name="Heuer A."/>
            <person name="Jogler M."/>
            <person name="Vollmers J."/>
            <person name="Boedeker C."/>
            <person name="Bunk B."/>
            <person name="Rast P."/>
            <person name="Borchert D."/>
            <person name="Glockner I."/>
            <person name="Freese H.M."/>
            <person name="Klenk H.P."/>
            <person name="Overmann J."/>
            <person name="Kaster A.K."/>
            <person name="Rohde M."/>
            <person name="Wiegand S."/>
            <person name="Jogler C."/>
        </authorList>
    </citation>
    <scope>NUCLEOTIDE SEQUENCE [LARGE SCALE GENOMIC DNA]</scope>
    <source>
        <strain evidence="7 8">NH11</strain>
    </source>
</reference>
<evidence type="ECO:0000313" key="8">
    <source>
        <dbReference type="Proteomes" id="UP000187735"/>
    </source>
</evidence>
<gene>
    <name evidence="7" type="ORF">Fuma_04364</name>
</gene>
<dbReference type="InterPro" id="IPR045584">
    <property type="entry name" value="Pilin-like"/>
</dbReference>
<dbReference type="PANTHER" id="PTHR30093">
    <property type="entry name" value="GENERAL SECRETION PATHWAY PROTEIN G"/>
    <property type="match status" value="1"/>
</dbReference>
<dbReference type="RefSeq" id="WP_077025996.1">
    <property type="nucleotide sequence ID" value="NZ_CP017641.1"/>
</dbReference>
<dbReference type="Proteomes" id="UP000187735">
    <property type="component" value="Chromosome"/>
</dbReference>
<dbReference type="KEGG" id="fmr:Fuma_04364"/>
<dbReference type="InterPro" id="IPR000983">
    <property type="entry name" value="Bac_GSPG_pilin"/>
</dbReference>
<dbReference type="GO" id="GO:0015627">
    <property type="term" value="C:type II protein secretion system complex"/>
    <property type="evidence" value="ECO:0007669"/>
    <property type="project" value="InterPro"/>
</dbReference>
<evidence type="ECO:0000256" key="1">
    <source>
        <dbReference type="ARBA" id="ARBA00004167"/>
    </source>
</evidence>
<keyword evidence="2" id="KW-0488">Methylation</keyword>
<proteinExistence type="predicted"/>
<evidence type="ECO:0000256" key="6">
    <source>
        <dbReference type="SAM" id="Phobius"/>
    </source>
</evidence>
<organism evidence="7 8">
    <name type="scientific">Fuerstiella marisgermanici</name>
    <dbReference type="NCBI Taxonomy" id="1891926"/>
    <lineage>
        <taxon>Bacteria</taxon>
        <taxon>Pseudomonadati</taxon>
        <taxon>Planctomycetota</taxon>
        <taxon>Planctomycetia</taxon>
        <taxon>Planctomycetales</taxon>
        <taxon>Planctomycetaceae</taxon>
        <taxon>Fuerstiella</taxon>
    </lineage>
</organism>
<keyword evidence="8" id="KW-1185">Reference proteome</keyword>
<protein>
    <submittedName>
        <fullName evidence="7">Type II secretion system protein G</fullName>
    </submittedName>
</protein>
<name>A0A1P8WL04_9PLAN</name>
<evidence type="ECO:0000256" key="2">
    <source>
        <dbReference type="ARBA" id="ARBA00022481"/>
    </source>
</evidence>
<comment type="subcellular location">
    <subcellularLocation>
        <location evidence="1">Membrane</location>
        <topology evidence="1">Single-pass membrane protein</topology>
    </subcellularLocation>
</comment>
<feature type="transmembrane region" description="Helical" evidence="6">
    <location>
        <begin position="20"/>
        <end position="41"/>
    </location>
</feature>
<dbReference type="SUPFAM" id="SSF54523">
    <property type="entry name" value="Pili subunits"/>
    <property type="match status" value="1"/>
</dbReference>
<dbReference type="AlphaFoldDB" id="A0A1P8WL04"/>
<evidence type="ECO:0000313" key="7">
    <source>
        <dbReference type="EMBL" id="APZ94725.1"/>
    </source>
</evidence>
<keyword evidence="4 6" id="KW-1133">Transmembrane helix</keyword>
<keyword evidence="5 6" id="KW-0472">Membrane</keyword>
<dbReference type="OrthoDB" id="286317at2"/>
<dbReference type="NCBIfam" id="TIGR02532">
    <property type="entry name" value="IV_pilin_GFxxxE"/>
    <property type="match status" value="1"/>
</dbReference>
<evidence type="ECO:0000256" key="5">
    <source>
        <dbReference type="ARBA" id="ARBA00023136"/>
    </source>
</evidence>
<dbReference type="EMBL" id="CP017641">
    <property type="protein sequence ID" value="APZ94725.1"/>
    <property type="molecule type" value="Genomic_DNA"/>
</dbReference>
<keyword evidence="3 6" id="KW-0812">Transmembrane</keyword>
<sequence>MLKKSQATQKKRRGFSLMEVMSAIVIIAVVATASVTGLSALRGKANAKMDQTNMAELNSKCQAYHLEHGTWPSANMKQLADSGYVESANFTTPFGGRYTFDRKQLTVVNRYAPTP</sequence>
<dbReference type="GO" id="GO:0015628">
    <property type="term" value="P:protein secretion by the type II secretion system"/>
    <property type="evidence" value="ECO:0007669"/>
    <property type="project" value="InterPro"/>
</dbReference>
<dbReference type="PRINTS" id="PR00813">
    <property type="entry name" value="BCTERIALGSPG"/>
</dbReference>
<dbReference type="GO" id="GO:0016020">
    <property type="term" value="C:membrane"/>
    <property type="evidence" value="ECO:0007669"/>
    <property type="project" value="UniProtKB-SubCell"/>
</dbReference>